<comment type="caution">
    <text evidence="1">The sequence shown here is derived from an EMBL/GenBank/DDBJ whole genome shotgun (WGS) entry which is preliminary data.</text>
</comment>
<dbReference type="OrthoDB" id="74360at2759"/>
<keyword evidence="2" id="KW-1185">Reference proteome</keyword>
<dbReference type="EMBL" id="MCFN01000071">
    <property type="protein sequence ID" value="OXB66105.1"/>
    <property type="molecule type" value="Genomic_DNA"/>
</dbReference>
<dbReference type="Proteomes" id="UP000198323">
    <property type="component" value="Unassembled WGS sequence"/>
</dbReference>
<proteinExistence type="predicted"/>
<name>A0A226NEX3_CALSU</name>
<sequence length="71" mass="8332">MTVLLRIHKTQLKAAHPMHQGLESHLQINADAFCDELTANLMKLEKVTSYDVIQMLVTLIRFFLNFYCLFY</sequence>
<protein>
    <submittedName>
        <fullName evidence="1">Uncharacterized protein</fullName>
    </submittedName>
</protein>
<evidence type="ECO:0000313" key="1">
    <source>
        <dbReference type="EMBL" id="OXB66105.1"/>
    </source>
</evidence>
<accession>A0A226NEX3</accession>
<evidence type="ECO:0000313" key="2">
    <source>
        <dbReference type="Proteomes" id="UP000198323"/>
    </source>
</evidence>
<organism evidence="1 2">
    <name type="scientific">Callipepla squamata</name>
    <name type="common">Scaled quail</name>
    <dbReference type="NCBI Taxonomy" id="9009"/>
    <lineage>
        <taxon>Eukaryota</taxon>
        <taxon>Metazoa</taxon>
        <taxon>Chordata</taxon>
        <taxon>Craniata</taxon>
        <taxon>Vertebrata</taxon>
        <taxon>Euteleostomi</taxon>
        <taxon>Archelosauria</taxon>
        <taxon>Archosauria</taxon>
        <taxon>Dinosauria</taxon>
        <taxon>Saurischia</taxon>
        <taxon>Theropoda</taxon>
        <taxon>Coelurosauria</taxon>
        <taxon>Aves</taxon>
        <taxon>Neognathae</taxon>
        <taxon>Galloanserae</taxon>
        <taxon>Galliformes</taxon>
        <taxon>Odontophoridae</taxon>
        <taxon>Callipepla</taxon>
    </lineage>
</organism>
<gene>
    <name evidence="1" type="ORF">ASZ78_012448</name>
</gene>
<dbReference type="AlphaFoldDB" id="A0A226NEX3"/>
<reference evidence="1 2" key="1">
    <citation type="submission" date="2016-07" db="EMBL/GenBank/DDBJ databases">
        <title>Disparate Historic Effective Population Sizes Predicted by Modern Levels of Genome Diversity for the Scaled Quail (Callipepla squamata) and the Northern Bobwhite (Colinus virginianus): Inferences from First and Second Generation Draft Genome Assemblies for Sympatric New World Quail.</title>
        <authorList>
            <person name="Oldeschulte D.L."/>
            <person name="Halley Y.A."/>
            <person name="Bhattarai E.K."/>
            <person name="Brashear W.A."/>
            <person name="Hill J."/>
            <person name="Metz R.P."/>
            <person name="Johnson C.D."/>
            <person name="Rollins D."/>
            <person name="Peterson M.J."/>
            <person name="Bickhart D.M."/>
            <person name="Decker J.E."/>
            <person name="Seabury C.M."/>
        </authorList>
    </citation>
    <scope>NUCLEOTIDE SEQUENCE [LARGE SCALE GENOMIC DNA]</scope>
    <source>
        <strain evidence="1 2">Texas</strain>
        <tissue evidence="1">Leg muscle</tissue>
    </source>
</reference>